<evidence type="ECO:0000313" key="2">
    <source>
        <dbReference type="EMBL" id="AIU36222.1"/>
    </source>
</evidence>
<accession>A0A097NZA4</accession>
<dbReference type="Pfam" id="PF00951">
    <property type="entry name" value="Arteri_Gl"/>
    <property type="match status" value="1"/>
</dbReference>
<reference evidence="2" key="1">
    <citation type="journal article" date="2014" name="MBio">
        <title>Detection of Zoonotic Pathogens and Characterization of Novel Viruses Carried by Commensal Rattus norvegicus in New York City.</title>
        <authorList>
            <person name="Firth C."/>
            <person name="Bhat M."/>
            <person name="Firth M.A."/>
            <person name="Williams S.H."/>
            <person name="Frye M.J."/>
            <person name="Simmonds P."/>
            <person name="Conte J.M."/>
            <person name="Ng J."/>
            <person name="Garcia J."/>
            <person name="Bhuva N.P."/>
            <person name="Lee B."/>
            <person name="Che X."/>
            <person name="Quan P.L."/>
            <person name="Lipkin W.I."/>
        </authorList>
    </citation>
    <scope>NUCLEOTIDE SEQUENCE</scope>
    <source>
        <strain evidence="2">NrAV/NYC-C11</strain>
    </source>
</reference>
<keyword evidence="1" id="KW-1133">Transmembrane helix</keyword>
<organism evidence="2">
    <name type="scientific">Norway rat arterivirus</name>
    <dbReference type="NCBI Taxonomy" id="1562062"/>
    <lineage>
        <taxon>Viruses</taxon>
        <taxon>Riboviria</taxon>
        <taxon>Orthornavirae</taxon>
        <taxon>Pisuviricota</taxon>
        <taxon>Pisoniviricetes</taxon>
        <taxon>Nidovirales</taxon>
        <taxon>Arnidovirineae</taxon>
        <taxon>Arteriviridae</taxon>
    </lineage>
</organism>
<keyword evidence="1" id="KW-0472">Membrane</keyword>
<keyword evidence="1" id="KW-0812">Transmembrane</keyword>
<sequence>MRCSKNSALSLIQLPSFSAVLCLFFGFICAFASASSPNVTKNQIYNLTLCDWNVTENVGTFPYMIEAVVISPMLTHVVSYKFMTTAHFLDSFLFGAMVYQGYVQERYIMSSIFLVCGGFAAVFFICRFVRNLMALRFAWTRRTNFILDQKGNVHPNKQTVLESRHGRVVMPSGDIEPKAVILDGQRAVLKKTVPAERWEP</sequence>
<dbReference type="GO" id="GO:0019031">
    <property type="term" value="C:viral envelope"/>
    <property type="evidence" value="ECO:0007669"/>
    <property type="project" value="InterPro"/>
</dbReference>
<proteinExistence type="predicted"/>
<feature type="transmembrane region" description="Helical" evidence="1">
    <location>
        <begin position="108"/>
        <end position="129"/>
    </location>
</feature>
<dbReference type="InterPro" id="IPR001332">
    <property type="entry name" value="Arteri_GP5"/>
</dbReference>
<feature type="transmembrane region" description="Helical" evidence="1">
    <location>
        <begin position="58"/>
        <end position="78"/>
    </location>
</feature>
<protein>
    <submittedName>
        <fullName evidence="2">GP5</fullName>
    </submittedName>
</protein>
<dbReference type="EMBL" id="KJ950940">
    <property type="protein sequence ID" value="AIU36222.1"/>
    <property type="molecule type" value="Genomic_RNA"/>
</dbReference>
<evidence type="ECO:0000256" key="1">
    <source>
        <dbReference type="SAM" id="Phobius"/>
    </source>
</evidence>
<name>A0A097NZA4_9NIDO</name>